<organism evidence="1 2">
    <name type="scientific">Algimonas porphyrae</name>
    <dbReference type="NCBI Taxonomy" id="1128113"/>
    <lineage>
        <taxon>Bacteria</taxon>
        <taxon>Pseudomonadati</taxon>
        <taxon>Pseudomonadota</taxon>
        <taxon>Alphaproteobacteria</taxon>
        <taxon>Maricaulales</taxon>
        <taxon>Robiginitomaculaceae</taxon>
        <taxon>Algimonas</taxon>
    </lineage>
</organism>
<reference evidence="1" key="2">
    <citation type="submission" date="2023-01" db="EMBL/GenBank/DDBJ databases">
        <title>Draft genome sequence of Algimonas porphyrae strain NBRC 108216.</title>
        <authorList>
            <person name="Sun Q."/>
            <person name="Mori K."/>
        </authorList>
    </citation>
    <scope>NUCLEOTIDE SEQUENCE</scope>
    <source>
        <strain evidence="1">NBRC 108216</strain>
    </source>
</reference>
<sequence length="65" mass="6916">MTVVGWGSEGSIRAYGQPCAGAAVRRPRQNRIGMAVEEDMHPPDLSELSSTGRIGCMIEEGGARL</sequence>
<evidence type="ECO:0000313" key="2">
    <source>
        <dbReference type="Proteomes" id="UP001161390"/>
    </source>
</evidence>
<protein>
    <submittedName>
        <fullName evidence="1">Uncharacterized protein</fullName>
    </submittedName>
</protein>
<dbReference type="EMBL" id="BSNJ01000002">
    <property type="protein sequence ID" value="GLQ20002.1"/>
    <property type="molecule type" value="Genomic_DNA"/>
</dbReference>
<proteinExistence type="predicted"/>
<accession>A0ABQ5V182</accession>
<dbReference type="Proteomes" id="UP001161390">
    <property type="component" value="Unassembled WGS sequence"/>
</dbReference>
<keyword evidence="2" id="KW-1185">Reference proteome</keyword>
<evidence type="ECO:0000313" key="1">
    <source>
        <dbReference type="EMBL" id="GLQ20002.1"/>
    </source>
</evidence>
<reference evidence="1" key="1">
    <citation type="journal article" date="2014" name="Int. J. Syst. Evol. Microbiol.">
        <title>Complete genome of a new Firmicutes species belonging to the dominant human colonic microbiota ('Ruminococcus bicirculans') reveals two chromosomes and a selective capacity to utilize plant glucans.</title>
        <authorList>
            <consortium name="NISC Comparative Sequencing Program"/>
            <person name="Wegmann U."/>
            <person name="Louis P."/>
            <person name="Goesmann A."/>
            <person name="Henrissat B."/>
            <person name="Duncan S.H."/>
            <person name="Flint H.J."/>
        </authorList>
    </citation>
    <scope>NUCLEOTIDE SEQUENCE</scope>
    <source>
        <strain evidence="1">NBRC 108216</strain>
    </source>
</reference>
<comment type="caution">
    <text evidence="1">The sequence shown here is derived from an EMBL/GenBank/DDBJ whole genome shotgun (WGS) entry which is preliminary data.</text>
</comment>
<gene>
    <name evidence="1" type="ORF">GCM10007854_09570</name>
</gene>
<name>A0ABQ5V182_9PROT</name>